<comment type="caution">
    <text evidence="18">Lacks conserved residue(s) required for the propagation of feature annotation.</text>
</comment>
<evidence type="ECO:0000256" key="12">
    <source>
        <dbReference type="ARBA" id="ARBA00023239"/>
    </source>
</evidence>
<comment type="similarity">
    <text evidence="4 19">In the C-terminal section; belongs to the NnrD/CARKD family.</text>
</comment>
<feature type="binding site" evidence="17">
    <location>
        <position position="371"/>
    </location>
    <ligand>
        <name>(6S)-NADPHX</name>
        <dbReference type="ChEBI" id="CHEBI:64076"/>
    </ligand>
</feature>
<feature type="binding site" evidence="18">
    <location>
        <begin position="125"/>
        <end position="131"/>
    </location>
    <ligand>
        <name>(6S)-NADPHX</name>
        <dbReference type="ChEBI" id="CHEBI:64076"/>
    </ligand>
</feature>
<keyword evidence="11 18" id="KW-0413">Isomerase</keyword>
<dbReference type="Gene3D" id="3.40.50.10260">
    <property type="entry name" value="YjeF N-terminal domain"/>
    <property type="match status" value="1"/>
</dbReference>
<evidence type="ECO:0000256" key="7">
    <source>
        <dbReference type="ARBA" id="ARBA00022840"/>
    </source>
</evidence>
<dbReference type="GO" id="GO:0046872">
    <property type="term" value="F:metal ion binding"/>
    <property type="evidence" value="ECO:0007669"/>
    <property type="project" value="UniProtKB-UniRule"/>
</dbReference>
<evidence type="ECO:0000256" key="1">
    <source>
        <dbReference type="ARBA" id="ARBA00000013"/>
    </source>
</evidence>
<evidence type="ECO:0000256" key="19">
    <source>
        <dbReference type="PIRNR" id="PIRNR017184"/>
    </source>
</evidence>
<evidence type="ECO:0000256" key="6">
    <source>
        <dbReference type="ARBA" id="ARBA00022741"/>
    </source>
</evidence>
<dbReference type="NCBIfam" id="TIGR00196">
    <property type="entry name" value="yjeF_cterm"/>
    <property type="match status" value="1"/>
</dbReference>
<evidence type="ECO:0000313" key="22">
    <source>
        <dbReference type="EMBL" id="SDM01121.1"/>
    </source>
</evidence>
<comment type="cofactor">
    <cofactor evidence="18 19">
        <name>K(+)</name>
        <dbReference type="ChEBI" id="CHEBI:29103"/>
    </cofactor>
    <text evidence="18 19">Binds 1 potassium ion per subunit.</text>
</comment>
<dbReference type="InterPro" id="IPR004443">
    <property type="entry name" value="YjeF_N_dom"/>
</dbReference>
<dbReference type="PIRSF" id="PIRSF017184">
    <property type="entry name" value="Nnr"/>
    <property type="match status" value="1"/>
</dbReference>
<dbReference type="InterPro" id="IPR029056">
    <property type="entry name" value="Ribokinase-like"/>
</dbReference>
<gene>
    <name evidence="18" type="primary">nnrE</name>
    <name evidence="17" type="synonym">nnrD</name>
    <name evidence="22" type="ORF">SAMN04488090_2277</name>
</gene>
<comment type="similarity">
    <text evidence="17">Belongs to the NnrD/CARKD family.</text>
</comment>
<keyword evidence="10 17" id="KW-0520">NAD</keyword>
<dbReference type="SUPFAM" id="SSF53613">
    <property type="entry name" value="Ribokinase-like"/>
    <property type="match status" value="1"/>
</dbReference>
<comment type="function">
    <text evidence="17">Catalyzes the dehydration of the S-form of NAD(P)HX at the expense of ADP, which is converted to AMP. Together with NAD(P)HX epimerase, which catalyzes the epimerization of the S- and R-forms, the enzyme allows the repair of both epimers of NAD(P)HX, a damaged form of NAD(P)H that is a result of enzymatic or heat-dependent hydration.</text>
</comment>
<feature type="binding site" evidence="18">
    <location>
        <position position="154"/>
    </location>
    <ligand>
        <name>(6S)-NADPHX</name>
        <dbReference type="ChEBI" id="CHEBI:64076"/>
    </ligand>
</feature>
<dbReference type="Gene3D" id="3.40.1190.20">
    <property type="match status" value="1"/>
</dbReference>
<feature type="binding site" evidence="17">
    <location>
        <position position="436"/>
    </location>
    <ligand>
        <name>AMP</name>
        <dbReference type="ChEBI" id="CHEBI:456215"/>
    </ligand>
</feature>
<feature type="binding site" evidence="17">
    <location>
        <position position="437"/>
    </location>
    <ligand>
        <name>(6S)-NADPHX</name>
        <dbReference type="ChEBI" id="CHEBI:64076"/>
    </ligand>
</feature>
<evidence type="ECO:0000256" key="13">
    <source>
        <dbReference type="ARBA" id="ARBA00023268"/>
    </source>
</evidence>
<dbReference type="InterPro" id="IPR000631">
    <property type="entry name" value="CARKD"/>
</dbReference>
<feature type="binding site" evidence="17">
    <location>
        <begin position="407"/>
        <end position="411"/>
    </location>
    <ligand>
        <name>AMP</name>
        <dbReference type="ChEBI" id="CHEBI:456215"/>
    </ligand>
</feature>
<keyword evidence="8 17" id="KW-0521">NADP</keyword>
<comment type="function">
    <text evidence="18">Catalyzes the epimerization of the S- and R-forms of NAD(P)HX, a damaged form of NAD(P)H that is a result of enzymatic or heat-dependent hydration. This is a prerequisite for the S-specific NAD(P)H-hydrate dehydratase to allow the repair of both epimers of NAD(P)HX.</text>
</comment>
<evidence type="ECO:0000256" key="3">
    <source>
        <dbReference type="ARBA" id="ARBA00006001"/>
    </source>
</evidence>
<dbReference type="GO" id="GO:0052855">
    <property type="term" value="F:ADP-dependent NAD(P)H-hydrate dehydratase activity"/>
    <property type="evidence" value="ECO:0007669"/>
    <property type="project" value="UniProtKB-UniRule"/>
</dbReference>
<evidence type="ECO:0000256" key="5">
    <source>
        <dbReference type="ARBA" id="ARBA00022723"/>
    </source>
</evidence>
<evidence type="ECO:0000256" key="16">
    <source>
        <dbReference type="ARBA" id="ARBA00049209"/>
    </source>
</evidence>
<dbReference type="HAMAP" id="MF_01966">
    <property type="entry name" value="NADHX_epimerase"/>
    <property type="match status" value="1"/>
</dbReference>
<dbReference type="STRING" id="563176.SAMN04488090_2277"/>
<evidence type="ECO:0000256" key="10">
    <source>
        <dbReference type="ARBA" id="ARBA00023027"/>
    </source>
</evidence>
<dbReference type="EMBL" id="FNGS01000004">
    <property type="protein sequence ID" value="SDM01121.1"/>
    <property type="molecule type" value="Genomic_DNA"/>
</dbReference>
<comment type="subunit">
    <text evidence="17">Homotetramer.</text>
</comment>
<dbReference type="PROSITE" id="PS51383">
    <property type="entry name" value="YJEF_C_3"/>
    <property type="match status" value="1"/>
</dbReference>
<dbReference type="GO" id="GO:0052856">
    <property type="term" value="F:NAD(P)HX epimerase activity"/>
    <property type="evidence" value="ECO:0007669"/>
    <property type="project" value="UniProtKB-UniRule"/>
</dbReference>
<feature type="domain" description="YjeF C-terminal" evidence="20">
    <location>
        <begin position="221"/>
        <end position="491"/>
    </location>
</feature>
<dbReference type="InterPro" id="IPR017953">
    <property type="entry name" value="Carbohydrate_kinase_pred_CS"/>
</dbReference>
<feature type="binding site" evidence="18">
    <location>
        <position position="121"/>
    </location>
    <ligand>
        <name>K(+)</name>
        <dbReference type="ChEBI" id="CHEBI:29103"/>
    </ligand>
</feature>
<evidence type="ECO:0000256" key="18">
    <source>
        <dbReference type="HAMAP-Rule" id="MF_01966"/>
    </source>
</evidence>
<evidence type="ECO:0000256" key="4">
    <source>
        <dbReference type="ARBA" id="ARBA00009524"/>
    </source>
</evidence>
<dbReference type="PROSITE" id="PS01050">
    <property type="entry name" value="YJEF_C_2"/>
    <property type="match status" value="1"/>
</dbReference>
<dbReference type="Pfam" id="PF03853">
    <property type="entry name" value="YjeF_N"/>
    <property type="match status" value="1"/>
</dbReference>
<dbReference type="EC" id="5.1.99.6" evidence="19"/>
<dbReference type="InterPro" id="IPR036652">
    <property type="entry name" value="YjeF_N_dom_sf"/>
</dbReference>
<feature type="domain" description="YjeF N-terminal" evidence="21">
    <location>
        <begin position="9"/>
        <end position="212"/>
    </location>
</feature>
<comment type="catalytic activity">
    <reaction evidence="15 17 19">
        <text>(6S)-NADHX + ADP = AMP + phosphate + NADH + H(+)</text>
        <dbReference type="Rhea" id="RHEA:32223"/>
        <dbReference type="ChEBI" id="CHEBI:15378"/>
        <dbReference type="ChEBI" id="CHEBI:43474"/>
        <dbReference type="ChEBI" id="CHEBI:57945"/>
        <dbReference type="ChEBI" id="CHEBI:64074"/>
        <dbReference type="ChEBI" id="CHEBI:456215"/>
        <dbReference type="ChEBI" id="CHEBI:456216"/>
        <dbReference type="EC" id="4.2.1.136"/>
    </reaction>
</comment>
<keyword evidence="23" id="KW-1185">Reference proteome</keyword>
<evidence type="ECO:0000256" key="8">
    <source>
        <dbReference type="ARBA" id="ARBA00022857"/>
    </source>
</evidence>
<dbReference type="EC" id="4.2.1.136" evidence="19"/>
<feature type="binding site" evidence="18">
    <location>
        <begin position="57"/>
        <end position="61"/>
    </location>
    <ligand>
        <name>(6S)-NADPHX</name>
        <dbReference type="ChEBI" id="CHEBI:64076"/>
    </ligand>
</feature>
<keyword evidence="5 18" id="KW-0479">Metal-binding</keyword>
<dbReference type="PANTHER" id="PTHR12592:SF0">
    <property type="entry name" value="ATP-DEPENDENT (S)-NAD(P)H-HYDRATE DEHYDRATASE"/>
    <property type="match status" value="1"/>
</dbReference>
<feature type="binding site" evidence="17">
    <location>
        <position position="256"/>
    </location>
    <ligand>
        <name>(6S)-NADPHX</name>
        <dbReference type="ChEBI" id="CHEBI:64076"/>
    </ligand>
</feature>
<dbReference type="InterPro" id="IPR030677">
    <property type="entry name" value="Nnr"/>
</dbReference>
<evidence type="ECO:0000256" key="2">
    <source>
        <dbReference type="ARBA" id="ARBA00000909"/>
    </source>
</evidence>
<evidence type="ECO:0000256" key="15">
    <source>
        <dbReference type="ARBA" id="ARBA00048238"/>
    </source>
</evidence>
<keyword evidence="7 17" id="KW-0067">ATP-binding</keyword>
<comment type="catalytic activity">
    <reaction evidence="1 18 19">
        <text>(6R)-NADHX = (6S)-NADHX</text>
        <dbReference type="Rhea" id="RHEA:32215"/>
        <dbReference type="ChEBI" id="CHEBI:64074"/>
        <dbReference type="ChEBI" id="CHEBI:64075"/>
        <dbReference type="EC" id="5.1.99.6"/>
    </reaction>
</comment>
<feature type="binding site" evidence="17">
    <location>
        <position position="319"/>
    </location>
    <ligand>
        <name>(6S)-NADPHX</name>
        <dbReference type="ChEBI" id="CHEBI:64076"/>
    </ligand>
</feature>
<dbReference type="HAMAP" id="MF_01965">
    <property type="entry name" value="NADHX_dehydratase"/>
    <property type="match status" value="1"/>
</dbReference>
<dbReference type="GO" id="GO:0110051">
    <property type="term" value="P:metabolite repair"/>
    <property type="evidence" value="ECO:0007669"/>
    <property type="project" value="TreeGrafter"/>
</dbReference>
<dbReference type="Proteomes" id="UP000198901">
    <property type="component" value="Unassembled WGS sequence"/>
</dbReference>
<keyword evidence="12 17" id="KW-0456">Lyase</keyword>
<evidence type="ECO:0000313" key="23">
    <source>
        <dbReference type="Proteomes" id="UP000198901"/>
    </source>
</evidence>
<dbReference type="PROSITE" id="PS51385">
    <property type="entry name" value="YJEF_N"/>
    <property type="match status" value="1"/>
</dbReference>
<comment type="catalytic activity">
    <reaction evidence="16 17 19">
        <text>(6S)-NADPHX + ADP = AMP + phosphate + NADPH + H(+)</text>
        <dbReference type="Rhea" id="RHEA:32235"/>
        <dbReference type="ChEBI" id="CHEBI:15378"/>
        <dbReference type="ChEBI" id="CHEBI:43474"/>
        <dbReference type="ChEBI" id="CHEBI:57783"/>
        <dbReference type="ChEBI" id="CHEBI:64076"/>
        <dbReference type="ChEBI" id="CHEBI:456215"/>
        <dbReference type="ChEBI" id="CHEBI:456216"/>
        <dbReference type="EC" id="4.2.1.136"/>
    </reaction>
</comment>
<name>A0A1G9PRP4_9BACT</name>
<feature type="binding site" evidence="18">
    <location>
        <position position="58"/>
    </location>
    <ligand>
        <name>K(+)</name>
        <dbReference type="ChEBI" id="CHEBI:29103"/>
    </ligand>
</feature>
<feature type="binding site" evidence="18">
    <location>
        <position position="157"/>
    </location>
    <ligand>
        <name>K(+)</name>
        <dbReference type="ChEBI" id="CHEBI:29103"/>
    </ligand>
</feature>
<dbReference type="GO" id="GO:0005524">
    <property type="term" value="F:ATP binding"/>
    <property type="evidence" value="ECO:0007669"/>
    <property type="project" value="UniProtKB-UniRule"/>
</dbReference>
<evidence type="ECO:0000259" key="20">
    <source>
        <dbReference type="PROSITE" id="PS51383"/>
    </source>
</evidence>
<organism evidence="22 23">
    <name type="scientific">Siphonobacter aquaeclarae</name>
    <dbReference type="NCBI Taxonomy" id="563176"/>
    <lineage>
        <taxon>Bacteria</taxon>
        <taxon>Pseudomonadati</taxon>
        <taxon>Bacteroidota</taxon>
        <taxon>Cytophagia</taxon>
        <taxon>Cytophagales</taxon>
        <taxon>Cytophagaceae</taxon>
        <taxon>Siphonobacter</taxon>
    </lineage>
</organism>
<comment type="function">
    <text evidence="14 19">Bifunctional enzyme that catalyzes the epimerization of the S- and R-forms of NAD(P)HX and the dehydration of the S-form of NAD(P)HX at the expense of ADP, which is converted to AMP. This allows the repair of both epimers of NAD(P)HX, a damaged form of NAD(P)H that is a result of enzymatic or heat-dependent hydration.</text>
</comment>
<dbReference type="RefSeq" id="WP_093201891.1">
    <property type="nucleotide sequence ID" value="NZ_FNGS01000004.1"/>
</dbReference>
<dbReference type="AlphaFoldDB" id="A0A1G9PRP4"/>
<comment type="cofactor">
    <cofactor evidence="17">
        <name>Mg(2+)</name>
        <dbReference type="ChEBI" id="CHEBI:18420"/>
    </cofactor>
</comment>
<dbReference type="SUPFAM" id="SSF64153">
    <property type="entry name" value="YjeF N-terminal domain-like"/>
    <property type="match status" value="1"/>
</dbReference>
<dbReference type="PANTHER" id="PTHR12592">
    <property type="entry name" value="ATP-DEPENDENT (S)-NAD(P)H-HYDRATE DEHYDRATASE FAMILY MEMBER"/>
    <property type="match status" value="1"/>
</dbReference>
<dbReference type="Pfam" id="PF01256">
    <property type="entry name" value="Carb_kinase"/>
    <property type="match status" value="1"/>
</dbReference>
<dbReference type="NCBIfam" id="TIGR00197">
    <property type="entry name" value="yjeF_nterm"/>
    <property type="match status" value="1"/>
</dbReference>
<keyword evidence="6 17" id="KW-0547">Nucleotide-binding</keyword>
<protein>
    <recommendedName>
        <fullName evidence="19">Bifunctional NAD(P)H-hydrate repair enzyme</fullName>
    </recommendedName>
    <alternativeName>
        <fullName evidence="19">Nicotinamide nucleotide repair protein</fullName>
    </alternativeName>
    <domain>
        <recommendedName>
            <fullName evidence="19">ADP-dependent (S)-NAD(P)H-hydrate dehydratase</fullName>
            <ecNumber evidence="19">4.2.1.136</ecNumber>
        </recommendedName>
        <alternativeName>
            <fullName evidence="19">ADP-dependent NAD(P)HX dehydratase</fullName>
        </alternativeName>
    </domain>
    <domain>
        <recommendedName>
            <fullName evidence="19">NAD(P)H-hydrate epimerase</fullName>
            <ecNumber evidence="19">5.1.99.6</ecNumber>
        </recommendedName>
    </domain>
</protein>
<evidence type="ECO:0000256" key="17">
    <source>
        <dbReference type="HAMAP-Rule" id="MF_01965"/>
    </source>
</evidence>
<comment type="similarity">
    <text evidence="18">Belongs to the NnrE/AIBP family.</text>
</comment>
<dbReference type="CDD" id="cd01171">
    <property type="entry name" value="YXKO-related"/>
    <property type="match status" value="1"/>
</dbReference>
<evidence type="ECO:0000256" key="9">
    <source>
        <dbReference type="ARBA" id="ARBA00022958"/>
    </source>
</evidence>
<sequence length="491" mass="52658">MKIFSADQIRAWDAYTISHEPISSLDLMERAATALTDWLLRTGLARRDGHILCGMGNNGGDGLVVARLLHQAGYPCHVWIVRHAEKASADFEANLARYRHLAGVTWVEEAMEIPSDTLVIDALLGSGLNRCAAGPLAEVIRAVNASGSTVVSIDIASGLFADRPNQPDDAIIEPAYTVGFQVPKPAFLQPGNARFVGRWQVLDIGLDRRYEKQTPASRYFTDSQSLPSLRNRAVFANKGNFGHALLIAGSYGKVGAAVLASRACLRSGVGLLTVHVPECGYSVLQTAVPEAMCLADEHPKMITGVPDLSSYTAIGVGPGLGKAQETVRMLDELLLKLGGKPAVFDADALNILADNPEWLTRLPKNSILTPHPKEFTRLLGRTWADDYEKLDLLRAFCKRYSVVTVLKGQHTIVATPEGELHFNSTGNPGMATGGTGDVLTGILTALLAQGPPPADAAILGVYRHGEAGDRAAARKGEPALIAGDLPEFLHW</sequence>
<keyword evidence="13" id="KW-0511">Multifunctional enzyme</keyword>
<evidence type="ECO:0000259" key="21">
    <source>
        <dbReference type="PROSITE" id="PS51385"/>
    </source>
</evidence>
<dbReference type="GO" id="GO:0046496">
    <property type="term" value="P:nicotinamide nucleotide metabolic process"/>
    <property type="evidence" value="ECO:0007669"/>
    <property type="project" value="UniProtKB-UniRule"/>
</dbReference>
<comment type="catalytic activity">
    <reaction evidence="2 18 19">
        <text>(6R)-NADPHX = (6S)-NADPHX</text>
        <dbReference type="Rhea" id="RHEA:32227"/>
        <dbReference type="ChEBI" id="CHEBI:64076"/>
        <dbReference type="ChEBI" id="CHEBI:64077"/>
        <dbReference type="EC" id="5.1.99.6"/>
    </reaction>
</comment>
<proteinExistence type="inferred from homology"/>
<comment type="similarity">
    <text evidence="3 19">In the N-terminal section; belongs to the NnrE/AIBP family.</text>
</comment>
<accession>A0A1G9PRP4</accession>
<evidence type="ECO:0000256" key="14">
    <source>
        <dbReference type="ARBA" id="ARBA00025153"/>
    </source>
</evidence>
<evidence type="ECO:0000256" key="11">
    <source>
        <dbReference type="ARBA" id="ARBA00023235"/>
    </source>
</evidence>
<dbReference type="OrthoDB" id="9806925at2"/>
<keyword evidence="9 18" id="KW-0630">Potassium</keyword>
<reference evidence="22 23" key="1">
    <citation type="submission" date="2016-10" db="EMBL/GenBank/DDBJ databases">
        <authorList>
            <person name="de Groot N.N."/>
        </authorList>
    </citation>
    <scope>NUCLEOTIDE SEQUENCE [LARGE SCALE GENOMIC DNA]</scope>
    <source>
        <strain evidence="22 23">DSM 21668</strain>
    </source>
</reference>